<protein>
    <recommendedName>
        <fullName evidence="13">Exo-1,4-beta-D-glucosaminidase</fullName>
    </recommendedName>
</protein>
<evidence type="ECO:0000256" key="3">
    <source>
        <dbReference type="ARBA" id="ARBA00023277"/>
    </source>
</evidence>
<evidence type="ECO:0000259" key="10">
    <source>
        <dbReference type="Pfam" id="PF22666"/>
    </source>
</evidence>
<dbReference type="Gene3D" id="2.60.120.260">
    <property type="entry name" value="Galactose-binding domain-like"/>
    <property type="match status" value="1"/>
</dbReference>
<dbReference type="InterPro" id="IPR041351">
    <property type="entry name" value="Ig_GlcNase"/>
</dbReference>
<dbReference type="Pfam" id="PF22666">
    <property type="entry name" value="Glyco_hydro_2_N2"/>
    <property type="match status" value="1"/>
</dbReference>
<feature type="domain" description="Mannosidase Ig/CBM-like" evidence="8">
    <location>
        <begin position="687"/>
        <end position="773"/>
    </location>
</feature>
<organism evidence="11 12">
    <name type="scientific">Humicola insolens</name>
    <name type="common">Soft-rot fungus</name>
    <dbReference type="NCBI Taxonomy" id="85995"/>
    <lineage>
        <taxon>Eukaryota</taxon>
        <taxon>Fungi</taxon>
        <taxon>Dikarya</taxon>
        <taxon>Ascomycota</taxon>
        <taxon>Pezizomycotina</taxon>
        <taxon>Sordariomycetes</taxon>
        <taxon>Sordariomycetidae</taxon>
        <taxon>Sordariales</taxon>
        <taxon>Chaetomiaceae</taxon>
        <taxon>Mycothermus</taxon>
    </lineage>
</organism>
<dbReference type="InterPro" id="IPR017853">
    <property type="entry name" value="GH"/>
</dbReference>
<dbReference type="Gene3D" id="2.60.40.10">
    <property type="entry name" value="Immunoglobulins"/>
    <property type="match status" value="3"/>
</dbReference>
<dbReference type="Pfam" id="PF17786">
    <property type="entry name" value="Mannosidase_ig"/>
    <property type="match status" value="1"/>
</dbReference>
<name>A0ABR3V1M9_HUMIN</name>
<dbReference type="Pfam" id="PF00703">
    <property type="entry name" value="Glyco_hydro_2"/>
    <property type="match status" value="1"/>
</dbReference>
<dbReference type="InterPro" id="IPR008979">
    <property type="entry name" value="Galactose-bd-like_sf"/>
</dbReference>
<keyword evidence="5" id="KW-0624">Polysaccharide degradation</keyword>
<proteinExistence type="inferred from homology"/>
<dbReference type="Proteomes" id="UP001583172">
    <property type="component" value="Unassembled WGS sequence"/>
</dbReference>
<dbReference type="EMBL" id="JAZGSY010000573">
    <property type="protein sequence ID" value="KAL1835662.1"/>
    <property type="molecule type" value="Genomic_DNA"/>
</dbReference>
<dbReference type="InterPro" id="IPR054593">
    <property type="entry name" value="Beta-mannosidase-like_N2"/>
</dbReference>
<evidence type="ECO:0000313" key="11">
    <source>
        <dbReference type="EMBL" id="KAL1835662.1"/>
    </source>
</evidence>
<dbReference type="InterPro" id="IPR036156">
    <property type="entry name" value="Beta-gal/glucu_dom_sf"/>
</dbReference>
<keyword evidence="4" id="KW-0326">Glycosidase</keyword>
<evidence type="ECO:0000256" key="1">
    <source>
        <dbReference type="ARBA" id="ARBA00007401"/>
    </source>
</evidence>
<feature type="chain" id="PRO_5045793613" description="Exo-1,4-beta-D-glucosaminidase" evidence="6">
    <location>
        <begin position="20"/>
        <end position="897"/>
    </location>
</feature>
<evidence type="ECO:0000256" key="4">
    <source>
        <dbReference type="ARBA" id="ARBA00023295"/>
    </source>
</evidence>
<keyword evidence="3" id="KW-0119">Carbohydrate metabolism</keyword>
<comment type="similarity">
    <text evidence="1">Belongs to the glycosyl hydrolase 2 family.</text>
</comment>
<dbReference type="SUPFAM" id="SSF51445">
    <property type="entry name" value="(Trans)glycosidases"/>
    <property type="match status" value="1"/>
</dbReference>
<comment type="caution">
    <text evidence="11">The sequence shown here is derived from an EMBL/GenBank/DDBJ whole genome shotgun (WGS) entry which is preliminary data.</text>
</comment>
<dbReference type="SUPFAM" id="SSF49303">
    <property type="entry name" value="beta-Galactosidase/glucuronidase domain"/>
    <property type="match status" value="3"/>
</dbReference>
<feature type="signal peptide" evidence="6">
    <location>
        <begin position="1"/>
        <end position="19"/>
    </location>
</feature>
<reference evidence="11 12" key="1">
    <citation type="journal article" date="2024" name="Commun. Biol.">
        <title>Comparative genomic analysis of thermophilic fungi reveals convergent evolutionary adaptations and gene losses.</title>
        <authorList>
            <person name="Steindorff A.S."/>
            <person name="Aguilar-Pontes M.V."/>
            <person name="Robinson A.J."/>
            <person name="Andreopoulos B."/>
            <person name="LaButti K."/>
            <person name="Kuo A."/>
            <person name="Mondo S."/>
            <person name="Riley R."/>
            <person name="Otillar R."/>
            <person name="Haridas S."/>
            <person name="Lipzen A."/>
            <person name="Grimwood J."/>
            <person name="Schmutz J."/>
            <person name="Clum A."/>
            <person name="Reid I.D."/>
            <person name="Moisan M.C."/>
            <person name="Butler G."/>
            <person name="Nguyen T.T.M."/>
            <person name="Dewar K."/>
            <person name="Conant G."/>
            <person name="Drula E."/>
            <person name="Henrissat B."/>
            <person name="Hansel C."/>
            <person name="Singer S."/>
            <person name="Hutchinson M.I."/>
            <person name="de Vries R.P."/>
            <person name="Natvig D.O."/>
            <person name="Powell A.J."/>
            <person name="Tsang A."/>
            <person name="Grigoriev I.V."/>
        </authorList>
    </citation>
    <scope>NUCLEOTIDE SEQUENCE [LARGE SCALE GENOMIC DNA]</scope>
    <source>
        <strain evidence="11 12">CBS 620.91</strain>
    </source>
</reference>
<keyword evidence="6" id="KW-0732">Signal</keyword>
<evidence type="ECO:0000256" key="5">
    <source>
        <dbReference type="ARBA" id="ARBA00023326"/>
    </source>
</evidence>
<dbReference type="InterPro" id="IPR043534">
    <property type="entry name" value="EBDG/EBM"/>
</dbReference>
<dbReference type="Gene3D" id="3.20.20.80">
    <property type="entry name" value="Glycosidases"/>
    <property type="match status" value="1"/>
</dbReference>
<dbReference type="Pfam" id="PF18368">
    <property type="entry name" value="Ig_GlcNase"/>
    <property type="match status" value="1"/>
</dbReference>
<dbReference type="SUPFAM" id="SSF49785">
    <property type="entry name" value="Galactose-binding domain-like"/>
    <property type="match status" value="1"/>
</dbReference>
<evidence type="ECO:0000256" key="2">
    <source>
        <dbReference type="ARBA" id="ARBA00022801"/>
    </source>
</evidence>
<dbReference type="PANTHER" id="PTHR43536:SF1">
    <property type="entry name" value="MANNOSYLGLYCOPROTEIN ENDO-BETA-MANNOSIDASE"/>
    <property type="match status" value="1"/>
</dbReference>
<sequence>MHVKGLAVVLGLASLPCKATPLVSSPGDTAVIPSWDLVSSAKVGNDLSALSQAGLDTSSWHHVGTSRCTLMGCLIEAGVYNEDELFYSENLRKVDARQFSVPWIYRREFDLKPRAGSHFFLQTHGISSRADIFLNGQRVASSADQAGSYVGKAYDITHLVRNRNALVIQVHPTDYYRDLAIGWIDWNPWPADNGTGIWRDIEIRQTGAVRLEPLRAVTQLSKSLDAEPAAVTLKARAHNVEDSQLTVTATACVVPEEGGEAITWAQTFTLAPGSSTDLSLTTTIPKPRIWWPRQWGSQPLYNATLSIAVSSSPSDISTTTFGLRTITRTFTPDNSTLFHINHRPFQVLGAGYAPNMFLRTSHRHWYQTLAYAAAMGLNTLRLEGKLEHPGFYTLADRAGIMLLPGWECCNKWEAFPYNDHLPPEVLQIGEWTDADYDISRESMRHEAGMMQNHPSVLAFVIGSDFSPDERATTGYVEALREVGWQTPVIASASTGRGFVSDELTGPGGMKMDGPYEWVPPTYWWDNEGEGRLGAAFGFASELGAGVGTPELASLRRFLNESEIEDLWRRPNKTLFHMSREGSEFTTREVYNAALWKRWGPPKGRDDYLVKAQLMDYEATRAQFEAYLAMWSDEERPATGLVYWMLNSAWPSLHWQLWDYYMRPAGAFFGVQTAARIEHVAFDYVRGDVWLINRSLEGSGRRRVEVEVMDVHGRTHYRDVLAAETVPNKSMKIGSLAEVLANVTRHQDAVFLRLVLCDGETDGAMLSRNVYWVSRQTDVLDWNQSEWFVTPVSQYADYTSLNQLGPASVEVRGVRRAGDTVKVVLDNKAKIPAFFVSVTLVNEDGDEVLPVIWDDNYVTLWPKERYVLTARRVGKKRWKPAGLVVRGKNVETQRVKLD</sequence>
<evidence type="ECO:0000256" key="6">
    <source>
        <dbReference type="SAM" id="SignalP"/>
    </source>
</evidence>
<feature type="domain" description="Glycoside hydrolase family 2 immunoglobulin-like beta-sandwich" evidence="7">
    <location>
        <begin position="217"/>
        <end position="324"/>
    </location>
</feature>
<dbReference type="InterPro" id="IPR006102">
    <property type="entry name" value="Ig-like_GH2"/>
</dbReference>
<accession>A0ABR3V1M9</accession>
<evidence type="ECO:0000259" key="8">
    <source>
        <dbReference type="Pfam" id="PF17786"/>
    </source>
</evidence>
<gene>
    <name evidence="11" type="ORF">VTJ49DRAFT_6259</name>
</gene>
<evidence type="ECO:0008006" key="13">
    <source>
        <dbReference type="Google" id="ProtNLM"/>
    </source>
</evidence>
<dbReference type="PANTHER" id="PTHR43536">
    <property type="entry name" value="MANNOSYLGLYCOPROTEIN ENDO-BETA-MANNOSIDASE"/>
    <property type="match status" value="1"/>
</dbReference>
<keyword evidence="2" id="KW-0378">Hydrolase</keyword>
<evidence type="ECO:0000259" key="7">
    <source>
        <dbReference type="Pfam" id="PF00703"/>
    </source>
</evidence>
<feature type="domain" description="Exo-beta-D-glucosaminidase Ig-fold" evidence="9">
    <location>
        <begin position="786"/>
        <end position="889"/>
    </location>
</feature>
<keyword evidence="12" id="KW-1185">Reference proteome</keyword>
<dbReference type="InterPro" id="IPR013783">
    <property type="entry name" value="Ig-like_fold"/>
</dbReference>
<dbReference type="InterPro" id="IPR041447">
    <property type="entry name" value="Mannosidase_ig"/>
</dbReference>
<evidence type="ECO:0000259" key="9">
    <source>
        <dbReference type="Pfam" id="PF18368"/>
    </source>
</evidence>
<evidence type="ECO:0000313" key="12">
    <source>
        <dbReference type="Proteomes" id="UP001583172"/>
    </source>
</evidence>
<feature type="domain" description="Beta-mannosidase-like galactose-binding" evidence="10">
    <location>
        <begin position="56"/>
        <end position="173"/>
    </location>
</feature>